<gene>
    <name evidence="3" type="ORF">EJQ19_14255</name>
</gene>
<keyword evidence="1" id="KW-0812">Transmembrane</keyword>
<keyword evidence="4" id="KW-1185">Reference proteome</keyword>
<evidence type="ECO:0000256" key="1">
    <source>
        <dbReference type="SAM" id="Phobius"/>
    </source>
</evidence>
<dbReference type="RefSeq" id="WP_126141905.1">
    <property type="nucleotide sequence ID" value="NZ_RXHU01000040.1"/>
</dbReference>
<comment type="caution">
    <text evidence="3">The sequence shown here is derived from an EMBL/GenBank/DDBJ whole genome shotgun (WGS) entry which is preliminary data.</text>
</comment>
<dbReference type="OrthoDB" id="2376580at2"/>
<name>A0A430JDE9_9BACL</name>
<proteinExistence type="predicted"/>
<evidence type="ECO:0000313" key="4">
    <source>
        <dbReference type="Proteomes" id="UP000276128"/>
    </source>
</evidence>
<dbReference type="PIRSF" id="PIRSF030042">
    <property type="entry name" value="UCP030042"/>
    <property type="match status" value="1"/>
</dbReference>
<feature type="transmembrane region" description="Helical" evidence="1">
    <location>
        <begin position="86"/>
        <end position="104"/>
    </location>
</feature>
<dbReference type="AlphaFoldDB" id="A0A430JDE9"/>
<evidence type="ECO:0000259" key="2">
    <source>
        <dbReference type="Pfam" id="PF14340"/>
    </source>
</evidence>
<sequence length="153" mass="17351">MTSQRSQLDLSCVDDVPLHLVRGNQTGILLSIIATVLLQQVWILLIPLAVQLISRQFGVRYNPFVHIFASMYPVSTKTESRELLRFNNLLAILFLTVTLAAYAVGWTILAYIALAMLTVAVVLALCGFCLGCFMYFQWKQFIALRKIKKQRQL</sequence>
<accession>A0A430JDE9</accession>
<evidence type="ECO:0000313" key="3">
    <source>
        <dbReference type="EMBL" id="RTE09025.1"/>
    </source>
</evidence>
<reference evidence="3 4" key="1">
    <citation type="submission" date="2018-12" db="EMBL/GenBank/DDBJ databases">
        <title>Bacillus ochoae sp. nov., Paenibacillus whitsoniae sp. nov., Paenibacillus spiritus sp. nov. Isolated from the Mars Exploration Rover during spacecraft assembly.</title>
        <authorList>
            <person name="Seuylemezian A."/>
            <person name="Vaishampayan P."/>
        </authorList>
    </citation>
    <scope>NUCLEOTIDE SEQUENCE [LARGE SCALE GENOMIC DNA]</scope>
    <source>
        <strain evidence="3 4">MER 54</strain>
    </source>
</reference>
<feature type="domain" description="DUF4395" evidence="2">
    <location>
        <begin position="17"/>
        <end position="139"/>
    </location>
</feature>
<dbReference type="Pfam" id="PF14340">
    <property type="entry name" value="DUF4395"/>
    <property type="match status" value="1"/>
</dbReference>
<feature type="transmembrane region" description="Helical" evidence="1">
    <location>
        <begin position="28"/>
        <end position="50"/>
    </location>
</feature>
<dbReference type="Proteomes" id="UP000276128">
    <property type="component" value="Unassembled WGS sequence"/>
</dbReference>
<dbReference type="EMBL" id="RXHU01000040">
    <property type="protein sequence ID" value="RTE09025.1"/>
    <property type="molecule type" value="Genomic_DNA"/>
</dbReference>
<keyword evidence="1" id="KW-0472">Membrane</keyword>
<protein>
    <submittedName>
        <fullName evidence="3">DUF4395 domain-containing protein</fullName>
    </submittedName>
</protein>
<organism evidence="3 4">
    <name type="scientific">Paenibacillus whitsoniae</name>
    <dbReference type="NCBI Taxonomy" id="2496558"/>
    <lineage>
        <taxon>Bacteria</taxon>
        <taxon>Bacillati</taxon>
        <taxon>Bacillota</taxon>
        <taxon>Bacilli</taxon>
        <taxon>Bacillales</taxon>
        <taxon>Paenibacillaceae</taxon>
        <taxon>Paenibacillus</taxon>
    </lineage>
</organism>
<keyword evidence="1" id="KW-1133">Transmembrane helix</keyword>
<dbReference type="InterPro" id="IPR025508">
    <property type="entry name" value="DUF4395"/>
</dbReference>
<feature type="transmembrane region" description="Helical" evidence="1">
    <location>
        <begin position="110"/>
        <end position="136"/>
    </location>
</feature>
<dbReference type="InterPro" id="IPR016942">
    <property type="entry name" value="UCP030042"/>
</dbReference>